<evidence type="ECO:0000256" key="2">
    <source>
        <dbReference type="ARBA" id="ARBA00022692"/>
    </source>
</evidence>
<keyword evidence="3 5" id="KW-1133">Transmembrane helix</keyword>
<dbReference type="EMBL" id="CAIX01000078">
    <property type="protein sequence ID" value="CCI44723.1"/>
    <property type="molecule type" value="Genomic_DNA"/>
</dbReference>
<proteinExistence type="predicted"/>
<evidence type="ECO:0000313" key="6">
    <source>
        <dbReference type="EMBL" id="CCI44723.1"/>
    </source>
</evidence>
<gene>
    <name evidence="6" type="ORF">BN9_055470</name>
</gene>
<evidence type="ECO:0000256" key="1">
    <source>
        <dbReference type="ARBA" id="ARBA00004141"/>
    </source>
</evidence>
<dbReference type="STRING" id="65357.A0A024GDF5"/>
<keyword evidence="2 5" id="KW-0812">Transmembrane</keyword>
<dbReference type="Pfam" id="PF09799">
    <property type="entry name" value="Transmemb_17"/>
    <property type="match status" value="1"/>
</dbReference>
<organism evidence="6 7">
    <name type="scientific">Albugo candida</name>
    <dbReference type="NCBI Taxonomy" id="65357"/>
    <lineage>
        <taxon>Eukaryota</taxon>
        <taxon>Sar</taxon>
        <taxon>Stramenopiles</taxon>
        <taxon>Oomycota</taxon>
        <taxon>Peronosporomycetes</taxon>
        <taxon>Albuginales</taxon>
        <taxon>Albuginaceae</taxon>
        <taxon>Albugo</taxon>
    </lineage>
</organism>
<evidence type="ECO:0000256" key="4">
    <source>
        <dbReference type="ARBA" id="ARBA00023136"/>
    </source>
</evidence>
<dbReference type="InterPro" id="IPR019184">
    <property type="entry name" value="Uncharacterised_TM-17"/>
</dbReference>
<dbReference type="AlphaFoldDB" id="A0A024GDF5"/>
<protein>
    <recommendedName>
        <fullName evidence="8">Transmembrane protein</fullName>
    </recommendedName>
</protein>
<name>A0A024GDF5_9STRA</name>
<evidence type="ECO:0000256" key="5">
    <source>
        <dbReference type="SAM" id="Phobius"/>
    </source>
</evidence>
<feature type="transmembrane region" description="Helical" evidence="5">
    <location>
        <begin position="104"/>
        <end position="124"/>
    </location>
</feature>
<dbReference type="GO" id="GO:0016020">
    <property type="term" value="C:membrane"/>
    <property type="evidence" value="ECO:0007669"/>
    <property type="project" value="UniProtKB-SubCell"/>
</dbReference>
<reference evidence="6 7" key="1">
    <citation type="submission" date="2012-05" db="EMBL/GenBank/DDBJ databases">
        <title>Recombination and specialization in a pathogen metapopulation.</title>
        <authorList>
            <person name="Gardiner A."/>
            <person name="Kemen E."/>
            <person name="Schultz-Larsen T."/>
            <person name="MacLean D."/>
            <person name="Van Oosterhout C."/>
            <person name="Jones J.D.G."/>
        </authorList>
    </citation>
    <scope>NUCLEOTIDE SEQUENCE [LARGE SCALE GENOMIC DNA]</scope>
    <source>
        <strain evidence="6 7">Ac Nc2</strain>
    </source>
</reference>
<dbReference type="Proteomes" id="UP000053237">
    <property type="component" value="Unassembled WGS sequence"/>
</dbReference>
<comment type="caution">
    <text evidence="6">The sequence shown here is derived from an EMBL/GenBank/DDBJ whole genome shotgun (WGS) entry which is preliminary data.</text>
</comment>
<evidence type="ECO:0008006" key="8">
    <source>
        <dbReference type="Google" id="ProtNLM"/>
    </source>
</evidence>
<dbReference type="InParanoid" id="A0A024GDF5"/>
<feature type="transmembrane region" description="Helical" evidence="5">
    <location>
        <begin position="72"/>
        <end position="92"/>
    </location>
</feature>
<keyword evidence="4 5" id="KW-0472">Membrane</keyword>
<evidence type="ECO:0000256" key="3">
    <source>
        <dbReference type="ARBA" id="ARBA00022989"/>
    </source>
</evidence>
<accession>A0A024GDF5</accession>
<keyword evidence="7" id="KW-1185">Reference proteome</keyword>
<sequence>MSRYRMYRTYFQMALTLHSWFHYLFFSLSGYLLYRTHEQSPIEMVSFALIVVVERFRTWLGTYANLRRDLNHLNAFLLLTLFPCAPAFLYWTLKQTPIYSAEQILDIVYGVFTLWQLGSGVIVWREMIHRQASNLAINYKMAAVESPKSSLMTS</sequence>
<comment type="subcellular location">
    <subcellularLocation>
        <location evidence="1">Membrane</location>
        <topology evidence="1">Multi-pass membrane protein</topology>
    </subcellularLocation>
</comment>
<evidence type="ECO:0000313" key="7">
    <source>
        <dbReference type="Proteomes" id="UP000053237"/>
    </source>
</evidence>